<evidence type="ECO:0000256" key="2">
    <source>
        <dbReference type="ARBA" id="ARBA00022898"/>
    </source>
</evidence>
<proteinExistence type="inferred from homology"/>
<dbReference type="InterPro" id="IPR015422">
    <property type="entry name" value="PyrdxlP-dep_Trfase_small"/>
</dbReference>
<dbReference type="PANTHER" id="PTHR43795">
    <property type="entry name" value="BIFUNCTIONAL ASPARTATE AMINOTRANSFERASE AND GLUTAMATE/ASPARTATE-PREPHENATE AMINOTRANSFERASE-RELATED"/>
    <property type="match status" value="1"/>
</dbReference>
<dbReference type="Pfam" id="PF04864">
    <property type="entry name" value="Alliinase_C"/>
    <property type="match status" value="1"/>
</dbReference>
<evidence type="ECO:0000256" key="1">
    <source>
        <dbReference type="ARBA" id="ARBA00006312"/>
    </source>
</evidence>
<feature type="domain" description="Alliinase C-terminal" evidence="3">
    <location>
        <begin position="1"/>
        <end position="299"/>
    </location>
</feature>
<dbReference type="PANTHER" id="PTHR43795:SF22">
    <property type="entry name" value="TRYPTOPHAN AMINOTRANSFERASE-RELATED PROTEIN 2"/>
    <property type="match status" value="1"/>
</dbReference>
<keyword evidence="5" id="KW-1185">Reference proteome</keyword>
<comment type="caution">
    <text evidence="4">The sequence shown here is derived from an EMBL/GenBank/DDBJ whole genome shotgun (WGS) entry which is preliminary data.</text>
</comment>
<keyword evidence="2" id="KW-0663">Pyridoxal phosphate</keyword>
<dbReference type="GO" id="GO:0008483">
    <property type="term" value="F:transaminase activity"/>
    <property type="evidence" value="ECO:0007669"/>
    <property type="project" value="TreeGrafter"/>
</dbReference>
<protein>
    <recommendedName>
        <fullName evidence="3">Alliinase C-terminal domain-containing protein</fullName>
    </recommendedName>
</protein>
<dbReference type="OrthoDB" id="2020362at2759"/>
<dbReference type="GO" id="GO:0016846">
    <property type="term" value="F:carbon-sulfur lyase activity"/>
    <property type="evidence" value="ECO:0007669"/>
    <property type="project" value="InterPro"/>
</dbReference>
<accession>S8CAZ6</accession>
<evidence type="ECO:0000313" key="4">
    <source>
        <dbReference type="EMBL" id="EPS64030.1"/>
    </source>
</evidence>
<dbReference type="GO" id="GO:0006520">
    <property type="term" value="P:amino acid metabolic process"/>
    <property type="evidence" value="ECO:0007669"/>
    <property type="project" value="TreeGrafter"/>
</dbReference>
<dbReference type="CDD" id="cd00609">
    <property type="entry name" value="AAT_like"/>
    <property type="match status" value="1"/>
</dbReference>
<dbReference type="InterPro" id="IPR050478">
    <property type="entry name" value="Ethylene_sulfur-biosynth"/>
</dbReference>
<feature type="non-terminal residue" evidence="4">
    <location>
        <position position="299"/>
    </location>
</feature>
<dbReference type="InterPro" id="IPR006948">
    <property type="entry name" value="Alliinase_C"/>
</dbReference>
<organism evidence="4 5">
    <name type="scientific">Genlisea aurea</name>
    <dbReference type="NCBI Taxonomy" id="192259"/>
    <lineage>
        <taxon>Eukaryota</taxon>
        <taxon>Viridiplantae</taxon>
        <taxon>Streptophyta</taxon>
        <taxon>Embryophyta</taxon>
        <taxon>Tracheophyta</taxon>
        <taxon>Spermatophyta</taxon>
        <taxon>Magnoliopsida</taxon>
        <taxon>eudicotyledons</taxon>
        <taxon>Gunneridae</taxon>
        <taxon>Pentapetalae</taxon>
        <taxon>asterids</taxon>
        <taxon>lamiids</taxon>
        <taxon>Lamiales</taxon>
        <taxon>Lentibulariaceae</taxon>
        <taxon>Genlisea</taxon>
    </lineage>
</organism>
<dbReference type="SUPFAM" id="SSF53383">
    <property type="entry name" value="PLP-dependent transferases"/>
    <property type="match status" value="1"/>
</dbReference>
<dbReference type="Gene3D" id="3.90.1150.10">
    <property type="entry name" value="Aspartate Aminotransferase, domain 1"/>
    <property type="match status" value="1"/>
</dbReference>
<sequence length="299" mass="32982">SGDPLIYESYWEERGDESHSFSVPLHQSLSYFSENRGGICWFMEPELESQIRKLHHVVGNAAVEGKHIVVGTGSSQLILAALHALSVSIDASDPVSVVAAAPYYSSYPEMAGFLRSSLFEWGGDAVEFEGNGGPYIEIVTSPNNPDGATREAAVANEGGKRGGGMIVHDLAYYWPQYTAITAALDHDIMLFAASKCSGHAGSRIGWAVVRDEETARKMVKFIEISTIGVSKEAQLRAADILQIISLTCSHDNNDDDDAAAFFQRHHSLMAQRWKKLRQILLKDSNLFHITKFPIRYCNF</sequence>
<reference evidence="4 5" key="1">
    <citation type="journal article" date="2013" name="BMC Genomics">
        <title>The miniature genome of a carnivorous plant Genlisea aurea contains a low number of genes and short non-coding sequences.</title>
        <authorList>
            <person name="Leushkin E.V."/>
            <person name="Sutormin R.A."/>
            <person name="Nabieva E.R."/>
            <person name="Penin A.A."/>
            <person name="Kondrashov A.S."/>
            <person name="Logacheva M.D."/>
        </authorList>
    </citation>
    <scope>NUCLEOTIDE SEQUENCE [LARGE SCALE GENOMIC DNA]</scope>
</reference>
<dbReference type="InterPro" id="IPR015421">
    <property type="entry name" value="PyrdxlP-dep_Trfase_major"/>
</dbReference>
<comment type="similarity">
    <text evidence="1">Belongs to the alliinase family.</text>
</comment>
<dbReference type="Proteomes" id="UP000015453">
    <property type="component" value="Unassembled WGS sequence"/>
</dbReference>
<feature type="non-terminal residue" evidence="4">
    <location>
        <position position="1"/>
    </location>
</feature>
<evidence type="ECO:0000313" key="5">
    <source>
        <dbReference type="Proteomes" id="UP000015453"/>
    </source>
</evidence>
<evidence type="ECO:0000259" key="3">
    <source>
        <dbReference type="Pfam" id="PF04864"/>
    </source>
</evidence>
<dbReference type="Gene3D" id="3.40.640.10">
    <property type="entry name" value="Type I PLP-dependent aspartate aminotransferase-like (Major domain)"/>
    <property type="match status" value="1"/>
</dbReference>
<dbReference type="AlphaFoldDB" id="S8CAZ6"/>
<gene>
    <name evidence="4" type="ORF">M569_10751</name>
</gene>
<dbReference type="EMBL" id="AUSU01005080">
    <property type="protein sequence ID" value="EPS64030.1"/>
    <property type="molecule type" value="Genomic_DNA"/>
</dbReference>
<dbReference type="InterPro" id="IPR015424">
    <property type="entry name" value="PyrdxlP-dep_Trfase"/>
</dbReference>
<name>S8CAZ6_9LAMI</name>